<evidence type="ECO:0000313" key="3">
    <source>
        <dbReference type="EMBL" id="MBW98487.1"/>
    </source>
</evidence>
<feature type="region of interest" description="Disordered" evidence="1">
    <location>
        <begin position="1"/>
        <end position="28"/>
    </location>
</feature>
<dbReference type="SUPFAM" id="SSF54495">
    <property type="entry name" value="UBC-like"/>
    <property type="match status" value="1"/>
</dbReference>
<reference evidence="3" key="1">
    <citation type="submission" date="2018-02" db="EMBL/GenBank/DDBJ databases">
        <title>Rhizophora mucronata_Transcriptome.</title>
        <authorList>
            <person name="Meera S.P."/>
            <person name="Sreeshan A."/>
            <person name="Augustine A."/>
        </authorList>
    </citation>
    <scope>NUCLEOTIDE SEQUENCE</scope>
    <source>
        <tissue evidence="3">Leaf</tissue>
    </source>
</reference>
<dbReference type="Gene3D" id="3.10.110.10">
    <property type="entry name" value="Ubiquitin Conjugating Enzyme"/>
    <property type="match status" value="1"/>
</dbReference>
<dbReference type="PANTHER" id="PTHR24068">
    <property type="entry name" value="UBIQUITIN-CONJUGATING ENZYME E2"/>
    <property type="match status" value="1"/>
</dbReference>
<dbReference type="Pfam" id="PF00179">
    <property type="entry name" value="UQ_con"/>
    <property type="match status" value="1"/>
</dbReference>
<evidence type="ECO:0000259" key="2">
    <source>
        <dbReference type="PROSITE" id="PS50127"/>
    </source>
</evidence>
<name>A0A2P2JYC8_RHIMU</name>
<dbReference type="FunFam" id="3.10.110.10:FF:000092">
    <property type="entry name" value="Constitutive photomorphogenesis protein 10"/>
    <property type="match status" value="1"/>
</dbReference>
<accession>A0A2P2JYC8</accession>
<feature type="domain" description="UBC core" evidence="2">
    <location>
        <begin position="28"/>
        <end position="174"/>
    </location>
</feature>
<dbReference type="AlphaFoldDB" id="A0A2P2JYC8"/>
<dbReference type="SMART" id="SM00212">
    <property type="entry name" value="UBCc"/>
    <property type="match status" value="1"/>
</dbReference>
<sequence>MNSNPGHSVGGGSAATAGSWVSPTSVSTSGKRIQREMAELNMDPPPDCSAGPMGDHIYHWVSTFIGPPGTPYEGGIFFLEITFPNEYPFKPPKVVFRTRIYHCNVDSAGNLSLDMLKNSWSPANTITQVLLAIRSIFTQPDPHNPAAPAIAHLYLTNRVKHDELASEWTLRFAK</sequence>
<proteinExistence type="predicted"/>
<evidence type="ECO:0000256" key="1">
    <source>
        <dbReference type="SAM" id="MobiDB-lite"/>
    </source>
</evidence>
<dbReference type="InterPro" id="IPR016135">
    <property type="entry name" value="UBQ-conjugating_enzyme/RWD"/>
</dbReference>
<organism evidence="3">
    <name type="scientific">Rhizophora mucronata</name>
    <name type="common">Asiatic mangrove</name>
    <dbReference type="NCBI Taxonomy" id="61149"/>
    <lineage>
        <taxon>Eukaryota</taxon>
        <taxon>Viridiplantae</taxon>
        <taxon>Streptophyta</taxon>
        <taxon>Embryophyta</taxon>
        <taxon>Tracheophyta</taxon>
        <taxon>Spermatophyta</taxon>
        <taxon>Magnoliopsida</taxon>
        <taxon>eudicotyledons</taxon>
        <taxon>Gunneridae</taxon>
        <taxon>Pentapetalae</taxon>
        <taxon>rosids</taxon>
        <taxon>fabids</taxon>
        <taxon>Malpighiales</taxon>
        <taxon>Rhizophoraceae</taxon>
        <taxon>Rhizophora</taxon>
    </lineage>
</organism>
<dbReference type="InterPro" id="IPR000608">
    <property type="entry name" value="UBC"/>
</dbReference>
<dbReference type="PROSITE" id="PS50127">
    <property type="entry name" value="UBC_2"/>
    <property type="match status" value="1"/>
</dbReference>
<protein>
    <submittedName>
        <fullName evidence="3">Constitutive photomorphogenesis protein 10 isoform X2</fullName>
    </submittedName>
</protein>
<dbReference type="EMBL" id="GGEC01018004">
    <property type="protein sequence ID" value="MBW98487.1"/>
    <property type="molecule type" value="Transcribed_RNA"/>
</dbReference>